<dbReference type="PANTHER" id="PTHR43065:SF50">
    <property type="entry name" value="HISTIDINE KINASE"/>
    <property type="match status" value="1"/>
</dbReference>
<comment type="catalytic activity">
    <reaction evidence="1">
        <text>ATP + protein L-histidine = ADP + protein N-phospho-L-histidine.</text>
        <dbReference type="EC" id="2.7.13.3"/>
    </reaction>
</comment>
<dbReference type="Gene3D" id="3.30.565.10">
    <property type="entry name" value="Histidine kinase-like ATPase, C-terminal domain"/>
    <property type="match status" value="1"/>
</dbReference>
<evidence type="ECO:0000313" key="7">
    <source>
        <dbReference type="Proteomes" id="UP000011866"/>
    </source>
</evidence>
<proteinExistence type="predicted"/>
<protein>
    <recommendedName>
        <fullName evidence="2">histidine kinase</fullName>
        <ecNumber evidence="2">2.7.13.3</ecNumber>
    </recommendedName>
</protein>
<accession>M5DUR6</accession>
<dbReference type="HOGENOM" id="CLU_514744_0_0_6"/>
<keyword evidence="4" id="KW-0472">Membrane</keyword>
<dbReference type="eggNOG" id="COG4191">
    <property type="taxonomic scope" value="Bacteria"/>
</dbReference>
<dbReference type="SUPFAM" id="SSF47384">
    <property type="entry name" value="Homodimeric domain of signal transducing histidine kinase"/>
    <property type="match status" value="1"/>
</dbReference>
<dbReference type="AlphaFoldDB" id="M5DUR6"/>
<gene>
    <name evidence="6" type="ORF">TOL_3215</name>
</gene>
<name>M5DUR6_9GAMM</name>
<evidence type="ECO:0000256" key="1">
    <source>
        <dbReference type="ARBA" id="ARBA00000085"/>
    </source>
</evidence>
<keyword evidence="4" id="KW-0812">Transmembrane</keyword>
<dbReference type="SMART" id="SM00387">
    <property type="entry name" value="HATPase_c"/>
    <property type="match status" value="1"/>
</dbReference>
<keyword evidence="7" id="KW-1185">Reference proteome</keyword>
<dbReference type="STRING" id="187493.CN03_16070"/>
<dbReference type="InterPro" id="IPR003661">
    <property type="entry name" value="HisK_dim/P_dom"/>
</dbReference>
<feature type="transmembrane region" description="Helical" evidence="4">
    <location>
        <begin position="209"/>
        <end position="230"/>
    </location>
</feature>
<dbReference type="PROSITE" id="PS50109">
    <property type="entry name" value="HIS_KIN"/>
    <property type="match status" value="1"/>
</dbReference>
<organism evidence="6 7">
    <name type="scientific">Thalassolituus oleivorans MIL-1</name>
    <dbReference type="NCBI Taxonomy" id="1298593"/>
    <lineage>
        <taxon>Bacteria</taxon>
        <taxon>Pseudomonadati</taxon>
        <taxon>Pseudomonadota</taxon>
        <taxon>Gammaproteobacteria</taxon>
        <taxon>Oceanospirillales</taxon>
        <taxon>Oceanospirillaceae</taxon>
        <taxon>Thalassolituus</taxon>
    </lineage>
</organism>
<evidence type="ECO:0000256" key="4">
    <source>
        <dbReference type="SAM" id="Phobius"/>
    </source>
</evidence>
<evidence type="ECO:0000256" key="2">
    <source>
        <dbReference type="ARBA" id="ARBA00012438"/>
    </source>
</evidence>
<sequence>MEEQVPQRHLLVIIILSMGVSACVYLTGSYMEQTRAQGVARQVLERVYIRALREYYGMLNDVHATLYPSSNDTPDTLQPLAGGRSSLGPHIVVAPQAKTLKQNTDWQVKLNLAELDGEVRPPRVDAPATNLLLDITDEDKHMGVRISVDAWMTGLLADMGFHDIRYRMSERIDGPVTQSTMEVFNDFLLPELAISFEASSIRQSFYNPFVPLLLALISGLVMAMLLMFAYRRQRAEEALDMSLHREEGLTTQLERASEHMQSAERLASLGEIAAGIAHEIYNPIAYIESNLDGLREDLTALTEFIQIIDHASDHLDIRSPFYQELLVAYQRLQIQDTCMLAPQRLQDCTDGIARVDQIVRDMKKLSRHNSSEKRICDVNSDLNSVINIARSRINSNTTLEINLVECPPIVCSPSQIGQVVMNLLVNAIQALGDEGGVICLTEKIVDQHLKISVSDTGTGMSTEVASRIFEPFFTTKPEDQGTGMGLALCYKLIQEHNGNIELTTEVGHGSCFTVVLPMNRGDGKDVNGK</sequence>
<keyword evidence="3" id="KW-0597">Phosphoprotein</keyword>
<feature type="transmembrane region" description="Helical" evidence="4">
    <location>
        <begin position="12"/>
        <end position="31"/>
    </location>
</feature>
<dbReference type="PANTHER" id="PTHR43065">
    <property type="entry name" value="SENSOR HISTIDINE KINASE"/>
    <property type="match status" value="1"/>
</dbReference>
<dbReference type="EC" id="2.7.13.3" evidence="2"/>
<dbReference type="SUPFAM" id="SSF55874">
    <property type="entry name" value="ATPase domain of HSP90 chaperone/DNA topoisomerase II/histidine kinase"/>
    <property type="match status" value="1"/>
</dbReference>
<dbReference type="PRINTS" id="PR00344">
    <property type="entry name" value="BCTRLSENSOR"/>
</dbReference>
<dbReference type="Proteomes" id="UP000011866">
    <property type="component" value="Chromosome"/>
</dbReference>
<evidence type="ECO:0000259" key="5">
    <source>
        <dbReference type="PROSITE" id="PS50109"/>
    </source>
</evidence>
<evidence type="ECO:0000313" key="6">
    <source>
        <dbReference type="EMBL" id="CCU73611.1"/>
    </source>
</evidence>
<dbReference type="InterPro" id="IPR036097">
    <property type="entry name" value="HisK_dim/P_sf"/>
</dbReference>
<feature type="domain" description="Histidine kinase" evidence="5">
    <location>
        <begin position="275"/>
        <end position="520"/>
    </location>
</feature>
<dbReference type="InterPro" id="IPR004358">
    <property type="entry name" value="Sig_transdc_His_kin-like_C"/>
</dbReference>
<dbReference type="EMBL" id="HF680312">
    <property type="protein sequence ID" value="CCU73611.1"/>
    <property type="molecule type" value="Genomic_DNA"/>
</dbReference>
<dbReference type="GO" id="GO:0000155">
    <property type="term" value="F:phosphorelay sensor kinase activity"/>
    <property type="evidence" value="ECO:0007669"/>
    <property type="project" value="InterPro"/>
</dbReference>
<dbReference type="InterPro" id="IPR036890">
    <property type="entry name" value="HATPase_C_sf"/>
</dbReference>
<dbReference type="Pfam" id="PF02518">
    <property type="entry name" value="HATPase_c"/>
    <property type="match status" value="1"/>
</dbReference>
<reference evidence="6 7" key="1">
    <citation type="journal article" date="2013" name="Genome Announc.">
        <title>Genome Sequence of Thalassolituus oleivorans MIL-1 (DSM 14913T).</title>
        <authorList>
            <person name="Golyshin P.N."/>
            <person name="Werner J."/>
            <person name="Chernikova T.N."/>
            <person name="Tran H."/>
            <person name="Ferrer M."/>
            <person name="Yakimov M.M."/>
            <person name="Teeling H."/>
            <person name="Golyshina O.V."/>
        </authorList>
    </citation>
    <scope>NUCLEOTIDE SEQUENCE [LARGE SCALE GENOMIC DNA]</scope>
    <source>
        <strain evidence="6 7">MIL-1</strain>
    </source>
</reference>
<dbReference type="KEGG" id="tol:TOL_3215"/>
<dbReference type="CDD" id="cd00082">
    <property type="entry name" value="HisKA"/>
    <property type="match status" value="1"/>
</dbReference>
<keyword evidence="4" id="KW-1133">Transmembrane helix</keyword>
<evidence type="ECO:0000256" key="3">
    <source>
        <dbReference type="ARBA" id="ARBA00022553"/>
    </source>
</evidence>
<dbReference type="InterPro" id="IPR003594">
    <property type="entry name" value="HATPase_dom"/>
</dbReference>
<dbReference type="InterPro" id="IPR005467">
    <property type="entry name" value="His_kinase_dom"/>
</dbReference>
<dbReference type="Gene3D" id="1.10.287.130">
    <property type="match status" value="1"/>
</dbReference>